<dbReference type="Pfam" id="PF22942">
    <property type="entry name" value="DUF7025"/>
    <property type="match status" value="1"/>
</dbReference>
<sequence length="1080" mass="123036">MEPLRANAAREVLSNYTKWFNEQLSPERGVLLEAEDRSPWGELNAFGERDHQRHESPESERYALDKQGALEDPSIDDHADTETNPDRSELSGSQNGEPHDQVSHPPSEENPEGFQYQYEDDDDSYNIDEDEFEGEPEETDSSESVNAVETTSYHFGDKSSTAPHAAFRLRQIAPKTDVALLALRQSSFFRKPFDFPLFNHITISDDQSAGSEIAERNLLALRGRKTSPEPGVGSSYTGLIPRSEILRSDYGGLEDYQMQLMLLEQLNRKRLMMARQEPEMVAHGQDATTLAGVGLMISSSASQVTPATILKDNKTTSGVADKQDPLRAHDPSQLDLEKLQEYIELLQTQVKKLESSQKEPSPSRFQVLHRIMQNQRDHKSSTYFDNPEWIEGQHGQRQLRCSLPVTNFDLYLEKNKDIAFIVYRDFLAGSGRPDHSTEIAGSVRPLPSSETIRPITQVLIQTIETLLSSQDEFSSLLQEYKKSPELQAPYLAVYHSRKYLHTFQEGLSSEAQKQFSLLLQYTTDQYGEKYAAADSLFSENKISSDNVPYLFKPGDILVERTRGQYSAFVASSWPKMGWSEYVSRLKGNVRSGDHLPLYGSHKASKSVANEKIKVQSWSVTGWNWGFDGNFQRQSYIRHFKIEVSEETKHDAVTQENTMAELKQRIDTNQARGQNIIDLSIFPLAYAEPDLIDRLQRRGSTFWKCRNRRLVSYMEKGVNNNQTMVEERYMIDFKTYCSLHPNNVFQRSSLDELGDDAMAKDEPPDEKFSYLLPTTIKGYNLRLKKWFDLEVDRISEVKWNVEAFESLVIERKARNLILALVSNQIAAERSTDLIAGKGNGLILLLHGGPGTGKTLTAESVAEIAQKPLYRVSCGDVGTKAEDVEKYLESVLHLGKIWGCVVLLDEADVFLEQRSLEDLKRNALVSVFLRVLEYYEGILVLTSNRVGTFDEAFKSRIQLALHYPNLGQYQRLRVWENFIKRLESFDDDKVETQEIRDHLEDLSKEKMNGRQIRNAITTARQYAEWQSEQSKDGATKKMTYEHLKDVIEVASRFDKYLDKLHGGFSADQLAEDEGLRLSKGGD</sequence>
<dbReference type="Pfam" id="PF23232">
    <property type="entry name" value="AAA_lid_13"/>
    <property type="match status" value="1"/>
</dbReference>
<dbReference type="InterPro" id="IPR054289">
    <property type="entry name" value="DUF7025"/>
</dbReference>
<feature type="coiled-coil region" evidence="1">
    <location>
        <begin position="644"/>
        <end position="671"/>
    </location>
</feature>
<keyword evidence="5" id="KW-1185">Reference proteome</keyword>
<dbReference type="SMART" id="SM00382">
    <property type="entry name" value="AAA"/>
    <property type="match status" value="1"/>
</dbReference>
<evidence type="ECO:0000313" key="5">
    <source>
        <dbReference type="Proteomes" id="UP000606974"/>
    </source>
</evidence>
<dbReference type="Gene3D" id="3.40.50.300">
    <property type="entry name" value="P-loop containing nucleotide triphosphate hydrolases"/>
    <property type="match status" value="1"/>
</dbReference>
<evidence type="ECO:0000256" key="2">
    <source>
        <dbReference type="SAM" id="MobiDB-lite"/>
    </source>
</evidence>
<feature type="region of interest" description="Disordered" evidence="2">
    <location>
        <begin position="42"/>
        <end position="145"/>
    </location>
</feature>
<dbReference type="InterPro" id="IPR027417">
    <property type="entry name" value="P-loop_NTPase"/>
</dbReference>
<proteinExistence type="predicted"/>
<accession>A0A8H7AJK5</accession>
<dbReference type="Proteomes" id="UP000606974">
    <property type="component" value="Unassembled WGS sequence"/>
</dbReference>
<protein>
    <recommendedName>
        <fullName evidence="3">AAA+ ATPase domain-containing protein</fullName>
    </recommendedName>
</protein>
<feature type="compositionally biased region" description="Acidic residues" evidence="2">
    <location>
        <begin position="118"/>
        <end position="141"/>
    </location>
</feature>
<evidence type="ECO:0000259" key="3">
    <source>
        <dbReference type="SMART" id="SM00382"/>
    </source>
</evidence>
<dbReference type="CDD" id="cd19481">
    <property type="entry name" value="RecA-like_protease"/>
    <property type="match status" value="1"/>
</dbReference>
<dbReference type="InterPro" id="IPR003593">
    <property type="entry name" value="AAA+_ATPase"/>
</dbReference>
<feature type="domain" description="AAA+ ATPase" evidence="3">
    <location>
        <begin position="838"/>
        <end position="965"/>
    </location>
</feature>
<dbReference type="GO" id="GO:0005524">
    <property type="term" value="F:ATP binding"/>
    <property type="evidence" value="ECO:0007669"/>
    <property type="project" value="InterPro"/>
</dbReference>
<comment type="caution">
    <text evidence="4">The sequence shown here is derived from an EMBL/GenBank/DDBJ whole genome shotgun (WGS) entry which is preliminary data.</text>
</comment>
<keyword evidence="1" id="KW-0175">Coiled coil</keyword>
<dbReference type="AlphaFoldDB" id="A0A8H7AJK5"/>
<dbReference type="OrthoDB" id="10042665at2759"/>
<dbReference type="PANTHER" id="PTHR46411:SF2">
    <property type="entry name" value="AAA+ ATPASE DOMAIN-CONTAINING PROTEIN"/>
    <property type="match status" value="1"/>
</dbReference>
<dbReference type="Pfam" id="PF00004">
    <property type="entry name" value="AAA"/>
    <property type="match status" value="1"/>
</dbReference>
<dbReference type="EMBL" id="JAACFV010000089">
    <property type="protein sequence ID" value="KAF7506315.1"/>
    <property type="molecule type" value="Genomic_DNA"/>
</dbReference>
<gene>
    <name evidence="4" type="ORF">GJ744_011888</name>
</gene>
<dbReference type="GO" id="GO:0016887">
    <property type="term" value="F:ATP hydrolysis activity"/>
    <property type="evidence" value="ECO:0007669"/>
    <property type="project" value="InterPro"/>
</dbReference>
<organism evidence="4 5">
    <name type="scientific">Endocarpon pusillum</name>
    <dbReference type="NCBI Taxonomy" id="364733"/>
    <lineage>
        <taxon>Eukaryota</taxon>
        <taxon>Fungi</taxon>
        <taxon>Dikarya</taxon>
        <taxon>Ascomycota</taxon>
        <taxon>Pezizomycotina</taxon>
        <taxon>Eurotiomycetes</taxon>
        <taxon>Chaetothyriomycetidae</taxon>
        <taxon>Verrucariales</taxon>
        <taxon>Verrucariaceae</taxon>
        <taxon>Endocarpon</taxon>
    </lineage>
</organism>
<feature type="compositionally biased region" description="Basic and acidic residues" evidence="2">
    <location>
        <begin position="47"/>
        <end position="64"/>
    </location>
</feature>
<dbReference type="InterPro" id="IPR003959">
    <property type="entry name" value="ATPase_AAA_core"/>
</dbReference>
<dbReference type="PANTHER" id="PTHR46411">
    <property type="entry name" value="FAMILY ATPASE, PUTATIVE-RELATED"/>
    <property type="match status" value="1"/>
</dbReference>
<name>A0A8H7AJK5_9EURO</name>
<dbReference type="InterPro" id="IPR056599">
    <property type="entry name" value="AAA_lid_fung"/>
</dbReference>
<dbReference type="SUPFAM" id="SSF52540">
    <property type="entry name" value="P-loop containing nucleoside triphosphate hydrolases"/>
    <property type="match status" value="1"/>
</dbReference>
<evidence type="ECO:0000313" key="4">
    <source>
        <dbReference type="EMBL" id="KAF7506315.1"/>
    </source>
</evidence>
<feature type="compositionally biased region" description="Basic and acidic residues" evidence="2">
    <location>
        <begin position="75"/>
        <end position="89"/>
    </location>
</feature>
<evidence type="ECO:0000256" key="1">
    <source>
        <dbReference type="SAM" id="Coils"/>
    </source>
</evidence>
<reference evidence="4" key="1">
    <citation type="submission" date="2020-02" db="EMBL/GenBank/DDBJ databases">
        <authorList>
            <person name="Palmer J.M."/>
        </authorList>
    </citation>
    <scope>NUCLEOTIDE SEQUENCE</scope>
    <source>
        <strain evidence="4">EPUS1.4</strain>
        <tissue evidence="4">Thallus</tissue>
    </source>
</reference>